<dbReference type="PROSITE" id="PS50983">
    <property type="entry name" value="FE_B12_PBP"/>
    <property type="match status" value="1"/>
</dbReference>
<evidence type="ECO:0000256" key="6">
    <source>
        <dbReference type="SAM" id="SignalP"/>
    </source>
</evidence>
<dbReference type="RefSeq" id="WP_248550140.1">
    <property type="nucleotide sequence ID" value="NZ_JALPRK010000001.1"/>
</dbReference>
<keyword evidence="3" id="KW-0813">Transport</keyword>
<evidence type="ECO:0000313" key="8">
    <source>
        <dbReference type="EMBL" id="MCK8485915.1"/>
    </source>
</evidence>
<keyword evidence="9" id="KW-1185">Reference proteome</keyword>
<dbReference type="EMBL" id="JALPRK010000001">
    <property type="protein sequence ID" value="MCK8485915.1"/>
    <property type="molecule type" value="Genomic_DNA"/>
</dbReference>
<name>A0A9X2BQ74_9BACL</name>
<feature type="chain" id="PRO_5040862792" evidence="6">
    <location>
        <begin position="26"/>
        <end position="343"/>
    </location>
</feature>
<reference evidence="8" key="1">
    <citation type="submission" date="2022-04" db="EMBL/GenBank/DDBJ databases">
        <authorList>
            <person name="Seo M.-J."/>
        </authorList>
    </citation>
    <scope>NUCLEOTIDE SEQUENCE</scope>
    <source>
        <strain evidence="8">MBLB2552</strain>
    </source>
</reference>
<keyword evidence="4 6" id="KW-0732">Signal</keyword>
<evidence type="ECO:0000313" key="9">
    <source>
        <dbReference type="Proteomes" id="UP001139534"/>
    </source>
</evidence>
<evidence type="ECO:0000256" key="2">
    <source>
        <dbReference type="ARBA" id="ARBA00008814"/>
    </source>
</evidence>
<feature type="region of interest" description="Disordered" evidence="5">
    <location>
        <begin position="31"/>
        <end position="60"/>
    </location>
</feature>
<dbReference type="PANTHER" id="PTHR30532:SF26">
    <property type="entry name" value="IRON(3+)-HYDROXAMATE-BINDING PROTEIN FHUD"/>
    <property type="match status" value="1"/>
</dbReference>
<feature type="compositionally biased region" description="Low complexity" evidence="5">
    <location>
        <begin position="31"/>
        <end position="53"/>
    </location>
</feature>
<comment type="subcellular location">
    <subcellularLocation>
        <location evidence="1">Cell envelope</location>
    </subcellularLocation>
</comment>
<protein>
    <submittedName>
        <fullName evidence="8">ABC transporter substrate-binding protein</fullName>
    </submittedName>
</protein>
<evidence type="ECO:0000259" key="7">
    <source>
        <dbReference type="PROSITE" id="PS50983"/>
    </source>
</evidence>
<evidence type="ECO:0000256" key="1">
    <source>
        <dbReference type="ARBA" id="ARBA00004196"/>
    </source>
</evidence>
<dbReference type="Proteomes" id="UP001139534">
    <property type="component" value="Unassembled WGS sequence"/>
</dbReference>
<dbReference type="Gene3D" id="3.40.50.1980">
    <property type="entry name" value="Nitrogenase molybdenum iron protein domain"/>
    <property type="match status" value="2"/>
</dbReference>
<sequence length="343" mass="37525">MKVFKHRFLTMAMVLLLTVILAACGQNSGNSANDTAASNNGAAGNTQSGNGTNDSAEGQAATKSYKDFTGQEVEIPTNPERIVSVTHLGDLLAVGVKPIGAGSLALENSVLLSKELEGVENVGDISVEKVLALQPDLIMVPTYTPADIVEQLKKIAPVVTLATAGWEGIDPLEEVKTVGEMLGREQQAEEFITRYKQKAEEAKAKLSEVIGPNETVGTYSIWAKNFWVWPKTRDAGYNLYEMFGLKPQEKIEKEVFPTTGADISLEVVPEYAADHMFLTVYEPDGGKERAEEVMNGPVWKSIPAVQKNHVYLLNNKEFWMVDGLNLEKQIDILVDLVISQNQK</sequence>
<dbReference type="PANTHER" id="PTHR30532">
    <property type="entry name" value="IRON III DICITRATE-BINDING PERIPLASMIC PROTEIN"/>
    <property type="match status" value="1"/>
</dbReference>
<accession>A0A9X2BQ74</accession>
<gene>
    <name evidence="8" type="ORF">M0651_01880</name>
</gene>
<evidence type="ECO:0000256" key="5">
    <source>
        <dbReference type="SAM" id="MobiDB-lite"/>
    </source>
</evidence>
<organism evidence="8 9">
    <name type="scientific">Paenibacillus mellifer</name>
    <dbReference type="NCBI Taxonomy" id="2937794"/>
    <lineage>
        <taxon>Bacteria</taxon>
        <taxon>Bacillati</taxon>
        <taxon>Bacillota</taxon>
        <taxon>Bacilli</taxon>
        <taxon>Bacillales</taxon>
        <taxon>Paenibacillaceae</taxon>
        <taxon>Paenibacillus</taxon>
    </lineage>
</organism>
<comment type="caution">
    <text evidence="8">The sequence shown here is derived from an EMBL/GenBank/DDBJ whole genome shotgun (WGS) entry which is preliminary data.</text>
</comment>
<evidence type="ECO:0000256" key="3">
    <source>
        <dbReference type="ARBA" id="ARBA00022448"/>
    </source>
</evidence>
<proteinExistence type="inferred from homology"/>
<dbReference type="AlphaFoldDB" id="A0A9X2BQ74"/>
<feature type="domain" description="Fe/B12 periplasmic-binding" evidence="7">
    <location>
        <begin position="81"/>
        <end position="341"/>
    </location>
</feature>
<evidence type="ECO:0000256" key="4">
    <source>
        <dbReference type="ARBA" id="ARBA00022729"/>
    </source>
</evidence>
<dbReference type="SUPFAM" id="SSF53807">
    <property type="entry name" value="Helical backbone' metal receptor"/>
    <property type="match status" value="1"/>
</dbReference>
<dbReference type="GO" id="GO:1901678">
    <property type="term" value="P:iron coordination entity transport"/>
    <property type="evidence" value="ECO:0007669"/>
    <property type="project" value="UniProtKB-ARBA"/>
</dbReference>
<dbReference type="Pfam" id="PF01497">
    <property type="entry name" value="Peripla_BP_2"/>
    <property type="match status" value="1"/>
</dbReference>
<comment type="similarity">
    <text evidence="2">Belongs to the bacterial solute-binding protein 8 family.</text>
</comment>
<feature type="signal peptide" evidence="6">
    <location>
        <begin position="1"/>
        <end position="25"/>
    </location>
</feature>
<dbReference type="InterPro" id="IPR002491">
    <property type="entry name" value="ABC_transptr_periplasmic_BD"/>
</dbReference>
<dbReference type="PROSITE" id="PS51257">
    <property type="entry name" value="PROKAR_LIPOPROTEIN"/>
    <property type="match status" value="1"/>
</dbReference>
<dbReference type="GO" id="GO:0030288">
    <property type="term" value="C:outer membrane-bounded periplasmic space"/>
    <property type="evidence" value="ECO:0007669"/>
    <property type="project" value="TreeGrafter"/>
</dbReference>
<dbReference type="InterPro" id="IPR051313">
    <property type="entry name" value="Bact_iron-sidero_bind"/>
</dbReference>